<dbReference type="Proteomes" id="UP000000763">
    <property type="component" value="Chromosome 9"/>
</dbReference>
<dbReference type="AlphaFoldDB" id="Q69MP2"/>
<proteinExistence type="predicted"/>
<sequence>MASVPEALGARIKTGLRRSSLMWEKRSLPSRRCLVNQAPGGGKNGGGGGSRRWRRKRWR</sequence>
<accession>Q69MP2</accession>
<gene>
    <name evidence="2" type="primary">P0489D11.24</name>
</gene>
<evidence type="ECO:0000313" key="2">
    <source>
        <dbReference type="EMBL" id="BAD33888.1"/>
    </source>
</evidence>
<reference evidence="3" key="1">
    <citation type="journal article" date="2005" name="Nature">
        <title>The map-based sequence of the rice genome.</title>
        <authorList>
            <consortium name="International rice genome sequencing project (IRGSP)"/>
            <person name="Matsumoto T."/>
            <person name="Wu J."/>
            <person name="Kanamori H."/>
            <person name="Katayose Y."/>
            <person name="Fujisawa M."/>
            <person name="Namiki N."/>
            <person name="Mizuno H."/>
            <person name="Yamamoto K."/>
            <person name="Antonio B.A."/>
            <person name="Baba T."/>
            <person name="Sakata K."/>
            <person name="Nagamura Y."/>
            <person name="Aoki H."/>
            <person name="Arikawa K."/>
            <person name="Arita K."/>
            <person name="Bito T."/>
            <person name="Chiden Y."/>
            <person name="Fujitsuka N."/>
            <person name="Fukunaka R."/>
            <person name="Hamada M."/>
            <person name="Harada C."/>
            <person name="Hayashi A."/>
            <person name="Hijishita S."/>
            <person name="Honda M."/>
            <person name="Hosokawa S."/>
            <person name="Ichikawa Y."/>
            <person name="Idonuma A."/>
            <person name="Iijima M."/>
            <person name="Ikeda M."/>
            <person name="Ikeno M."/>
            <person name="Ito K."/>
            <person name="Ito S."/>
            <person name="Ito T."/>
            <person name="Ito Y."/>
            <person name="Ito Y."/>
            <person name="Iwabuchi A."/>
            <person name="Kamiya K."/>
            <person name="Karasawa W."/>
            <person name="Kurita K."/>
            <person name="Katagiri S."/>
            <person name="Kikuta A."/>
            <person name="Kobayashi H."/>
            <person name="Kobayashi N."/>
            <person name="Machita K."/>
            <person name="Maehara T."/>
            <person name="Masukawa M."/>
            <person name="Mizubayashi T."/>
            <person name="Mukai Y."/>
            <person name="Nagasaki H."/>
            <person name="Nagata Y."/>
            <person name="Naito S."/>
            <person name="Nakashima M."/>
            <person name="Nakama Y."/>
            <person name="Nakamichi Y."/>
            <person name="Nakamura M."/>
            <person name="Meguro A."/>
            <person name="Negishi M."/>
            <person name="Ohta I."/>
            <person name="Ohta T."/>
            <person name="Okamoto M."/>
            <person name="Ono N."/>
            <person name="Saji S."/>
            <person name="Sakaguchi M."/>
            <person name="Sakai K."/>
            <person name="Shibata M."/>
            <person name="Shimokawa T."/>
            <person name="Song J."/>
            <person name="Takazaki Y."/>
            <person name="Terasawa K."/>
            <person name="Tsugane M."/>
            <person name="Tsuji K."/>
            <person name="Ueda S."/>
            <person name="Waki K."/>
            <person name="Yamagata H."/>
            <person name="Yamamoto M."/>
            <person name="Yamamoto S."/>
            <person name="Yamane H."/>
            <person name="Yoshiki S."/>
            <person name="Yoshihara R."/>
            <person name="Yukawa K."/>
            <person name="Zhong H."/>
            <person name="Yano M."/>
            <person name="Yuan Q."/>
            <person name="Ouyang S."/>
            <person name="Liu J."/>
            <person name="Jones K.M."/>
            <person name="Gansberger K."/>
            <person name="Moffat K."/>
            <person name="Hill J."/>
            <person name="Bera J."/>
            <person name="Fadrosh D."/>
            <person name="Jin S."/>
            <person name="Johri S."/>
            <person name="Kim M."/>
            <person name="Overton L."/>
            <person name="Reardon M."/>
            <person name="Tsitrin T."/>
            <person name="Vuong H."/>
            <person name="Weaver B."/>
            <person name="Ciecko A."/>
            <person name="Tallon L."/>
            <person name="Jackson J."/>
            <person name="Pai G."/>
            <person name="Aken S.V."/>
            <person name="Utterback T."/>
            <person name="Reidmuller S."/>
            <person name="Feldblyum T."/>
            <person name="Hsiao J."/>
            <person name="Zismann V."/>
            <person name="Iobst S."/>
            <person name="de Vazeille A.R."/>
            <person name="Buell C.R."/>
            <person name="Ying K."/>
            <person name="Li Y."/>
            <person name="Lu T."/>
            <person name="Huang Y."/>
            <person name="Zhao Q."/>
            <person name="Feng Q."/>
            <person name="Zhang L."/>
            <person name="Zhu J."/>
            <person name="Weng Q."/>
            <person name="Mu J."/>
            <person name="Lu Y."/>
            <person name="Fan D."/>
            <person name="Liu Y."/>
            <person name="Guan J."/>
            <person name="Zhang Y."/>
            <person name="Yu S."/>
            <person name="Liu X."/>
            <person name="Zhang Y."/>
            <person name="Hong G."/>
            <person name="Han B."/>
            <person name="Choisne N."/>
            <person name="Demange N."/>
            <person name="Orjeda G."/>
            <person name="Samain S."/>
            <person name="Cattolico L."/>
            <person name="Pelletier E."/>
            <person name="Couloux A."/>
            <person name="Segurens B."/>
            <person name="Wincker P."/>
            <person name="D'Hont A."/>
            <person name="Scarpelli C."/>
            <person name="Weissenbach J."/>
            <person name="Salanoubat M."/>
            <person name="Quetier F."/>
            <person name="Yu Y."/>
            <person name="Kim H.R."/>
            <person name="Rambo T."/>
            <person name="Currie J."/>
            <person name="Collura K."/>
            <person name="Luo M."/>
            <person name="Yang T."/>
            <person name="Ammiraju J.S.S."/>
            <person name="Engler F."/>
            <person name="Soderlund C."/>
            <person name="Wing R.A."/>
            <person name="Palmer L.E."/>
            <person name="de la Bastide M."/>
            <person name="Spiegel L."/>
            <person name="Nascimento L."/>
            <person name="Zutavern T."/>
            <person name="O'Shaughnessy A."/>
            <person name="Dike S."/>
            <person name="Dedhia N."/>
            <person name="Preston R."/>
            <person name="Balija V."/>
            <person name="McCombie W.R."/>
            <person name="Chow T."/>
            <person name="Chen H."/>
            <person name="Chung M."/>
            <person name="Chen C."/>
            <person name="Shaw J."/>
            <person name="Wu H."/>
            <person name="Hsiao K."/>
            <person name="Chao Y."/>
            <person name="Chu M."/>
            <person name="Cheng C."/>
            <person name="Hour A."/>
            <person name="Lee P."/>
            <person name="Lin S."/>
            <person name="Lin Y."/>
            <person name="Liou J."/>
            <person name="Liu S."/>
            <person name="Hsing Y."/>
            <person name="Raghuvanshi S."/>
            <person name="Mohanty A."/>
            <person name="Bharti A.K."/>
            <person name="Gaur A."/>
            <person name="Gupta V."/>
            <person name="Kumar D."/>
            <person name="Ravi V."/>
            <person name="Vij S."/>
            <person name="Kapur A."/>
            <person name="Khurana P."/>
            <person name="Khurana P."/>
            <person name="Khurana J.P."/>
            <person name="Tyagi A.K."/>
            <person name="Gaikwad K."/>
            <person name="Singh A."/>
            <person name="Dalal V."/>
            <person name="Srivastava S."/>
            <person name="Dixit A."/>
            <person name="Pal A.K."/>
            <person name="Ghazi I.A."/>
            <person name="Yadav M."/>
            <person name="Pandit A."/>
            <person name="Bhargava A."/>
            <person name="Sureshbabu K."/>
            <person name="Batra K."/>
            <person name="Sharma T.R."/>
            <person name="Mohapatra T."/>
            <person name="Singh N.K."/>
            <person name="Messing J."/>
            <person name="Nelson A.B."/>
            <person name="Fuks G."/>
            <person name="Kavchok S."/>
            <person name="Keizer G."/>
            <person name="Linton E."/>
            <person name="Llaca V."/>
            <person name="Song R."/>
            <person name="Tanyolac B."/>
            <person name="Young S."/>
            <person name="Ho-Il K."/>
            <person name="Hahn J.H."/>
            <person name="Sangsakoo G."/>
            <person name="Vanavichit A."/>
            <person name="de Mattos Luiz.A.T."/>
            <person name="Zimmer P.D."/>
            <person name="Malone G."/>
            <person name="Dellagostin O."/>
            <person name="de Oliveira A.C."/>
            <person name="Bevan M."/>
            <person name="Bancroft I."/>
            <person name="Minx P."/>
            <person name="Cordum H."/>
            <person name="Wilson R."/>
            <person name="Cheng Z."/>
            <person name="Jin W."/>
            <person name="Jiang J."/>
            <person name="Leong S.A."/>
            <person name="Iwama H."/>
            <person name="Gojobori T."/>
            <person name="Itoh T."/>
            <person name="Niimura Y."/>
            <person name="Fujii Y."/>
            <person name="Habara T."/>
            <person name="Sakai H."/>
            <person name="Sato Y."/>
            <person name="Wilson G."/>
            <person name="Kumar K."/>
            <person name="McCouch S."/>
            <person name="Juretic N."/>
            <person name="Hoen D."/>
            <person name="Wright S."/>
            <person name="Bruskiewich R."/>
            <person name="Bureau T."/>
            <person name="Miyao A."/>
            <person name="Hirochika H."/>
            <person name="Nishikawa T."/>
            <person name="Kadowaki K."/>
            <person name="Sugiura M."/>
            <person name="Burr B."/>
            <person name="Sasaki T."/>
        </authorList>
    </citation>
    <scope>NUCLEOTIDE SEQUENCE [LARGE SCALE GENOMIC DNA]</scope>
    <source>
        <strain evidence="3">cv. Nipponbare</strain>
    </source>
</reference>
<reference evidence="3" key="2">
    <citation type="journal article" date="2008" name="Nucleic Acids Res.">
        <title>The rice annotation project database (RAP-DB): 2008 update.</title>
        <authorList>
            <consortium name="The rice annotation project (RAP)"/>
        </authorList>
    </citation>
    <scope>GENOME REANNOTATION</scope>
    <source>
        <strain evidence="3">cv. Nipponbare</strain>
    </source>
</reference>
<name>Q69MP2_ORYSJ</name>
<feature type="compositionally biased region" description="Gly residues" evidence="1">
    <location>
        <begin position="39"/>
        <end position="50"/>
    </location>
</feature>
<feature type="region of interest" description="Disordered" evidence="1">
    <location>
        <begin position="33"/>
        <end position="59"/>
    </location>
</feature>
<evidence type="ECO:0000256" key="1">
    <source>
        <dbReference type="SAM" id="MobiDB-lite"/>
    </source>
</evidence>
<evidence type="ECO:0000313" key="3">
    <source>
        <dbReference type="Proteomes" id="UP000000763"/>
    </source>
</evidence>
<dbReference type="EMBL" id="AP005742">
    <property type="protein sequence ID" value="BAD33888.1"/>
    <property type="molecule type" value="Genomic_DNA"/>
</dbReference>
<protein>
    <submittedName>
        <fullName evidence="2">Uncharacterized protein</fullName>
    </submittedName>
</protein>
<organism evidence="2 3">
    <name type="scientific">Oryza sativa subsp. japonica</name>
    <name type="common">Rice</name>
    <dbReference type="NCBI Taxonomy" id="39947"/>
    <lineage>
        <taxon>Eukaryota</taxon>
        <taxon>Viridiplantae</taxon>
        <taxon>Streptophyta</taxon>
        <taxon>Embryophyta</taxon>
        <taxon>Tracheophyta</taxon>
        <taxon>Spermatophyta</taxon>
        <taxon>Magnoliopsida</taxon>
        <taxon>Liliopsida</taxon>
        <taxon>Poales</taxon>
        <taxon>Poaceae</taxon>
        <taxon>BOP clade</taxon>
        <taxon>Oryzoideae</taxon>
        <taxon>Oryzeae</taxon>
        <taxon>Oryzinae</taxon>
        <taxon>Oryza</taxon>
        <taxon>Oryza sativa</taxon>
    </lineage>
</organism>